<evidence type="ECO:0000256" key="1">
    <source>
        <dbReference type="SAM" id="MobiDB-lite"/>
    </source>
</evidence>
<dbReference type="AlphaFoldDB" id="A0A2K2DCA9"/>
<name>A0A2K2DCA9_BRADI</name>
<dbReference type="EMBL" id="CM000881">
    <property type="protein sequence ID" value="PNT71902.1"/>
    <property type="molecule type" value="Genomic_DNA"/>
</dbReference>
<reference evidence="3" key="3">
    <citation type="submission" date="2018-08" db="UniProtKB">
        <authorList>
            <consortium name="EnsemblPlants"/>
        </authorList>
    </citation>
    <scope>IDENTIFICATION</scope>
    <source>
        <strain evidence="3">cv. Bd21</strain>
    </source>
</reference>
<reference evidence="2" key="2">
    <citation type="submission" date="2017-06" db="EMBL/GenBank/DDBJ databases">
        <title>WGS assembly of Brachypodium distachyon.</title>
        <authorList>
            <consortium name="The International Brachypodium Initiative"/>
            <person name="Lucas S."/>
            <person name="Harmon-Smith M."/>
            <person name="Lail K."/>
            <person name="Tice H."/>
            <person name="Grimwood J."/>
            <person name="Bruce D."/>
            <person name="Barry K."/>
            <person name="Shu S."/>
            <person name="Lindquist E."/>
            <person name="Wang M."/>
            <person name="Pitluck S."/>
            <person name="Vogel J.P."/>
            <person name="Garvin D.F."/>
            <person name="Mockler T.C."/>
            <person name="Schmutz J."/>
            <person name="Rokhsar D."/>
            <person name="Bevan M.W."/>
        </authorList>
    </citation>
    <scope>NUCLEOTIDE SEQUENCE</scope>
    <source>
        <strain evidence="2">Bd21</strain>
    </source>
</reference>
<keyword evidence="4" id="KW-1185">Reference proteome</keyword>
<gene>
    <name evidence="2" type="ORF">BRADI_2g36992v3</name>
</gene>
<feature type="region of interest" description="Disordered" evidence="1">
    <location>
        <begin position="1"/>
        <end position="38"/>
    </location>
</feature>
<dbReference type="Proteomes" id="UP000008810">
    <property type="component" value="Chromosome 2"/>
</dbReference>
<evidence type="ECO:0000313" key="4">
    <source>
        <dbReference type="Proteomes" id="UP000008810"/>
    </source>
</evidence>
<dbReference type="EnsemblPlants" id="PNT71902">
    <property type="protein sequence ID" value="PNT71902"/>
    <property type="gene ID" value="BRADI_2g36992v3"/>
</dbReference>
<organism evidence="2">
    <name type="scientific">Brachypodium distachyon</name>
    <name type="common">Purple false brome</name>
    <name type="synonym">Trachynia distachya</name>
    <dbReference type="NCBI Taxonomy" id="15368"/>
    <lineage>
        <taxon>Eukaryota</taxon>
        <taxon>Viridiplantae</taxon>
        <taxon>Streptophyta</taxon>
        <taxon>Embryophyta</taxon>
        <taxon>Tracheophyta</taxon>
        <taxon>Spermatophyta</taxon>
        <taxon>Magnoliopsida</taxon>
        <taxon>Liliopsida</taxon>
        <taxon>Poales</taxon>
        <taxon>Poaceae</taxon>
        <taxon>BOP clade</taxon>
        <taxon>Pooideae</taxon>
        <taxon>Stipodae</taxon>
        <taxon>Brachypodieae</taxon>
        <taxon>Brachypodium</taxon>
    </lineage>
</organism>
<protein>
    <submittedName>
        <fullName evidence="2 3">Uncharacterized protein</fullName>
    </submittedName>
</protein>
<dbReference type="Gramene" id="PNT71902">
    <property type="protein sequence ID" value="PNT71902"/>
    <property type="gene ID" value="BRADI_2g36992v3"/>
</dbReference>
<accession>A0A2K2DCA9</accession>
<reference evidence="2 3" key="1">
    <citation type="journal article" date="2010" name="Nature">
        <title>Genome sequencing and analysis of the model grass Brachypodium distachyon.</title>
        <authorList>
            <consortium name="International Brachypodium Initiative"/>
        </authorList>
    </citation>
    <scope>NUCLEOTIDE SEQUENCE [LARGE SCALE GENOMIC DNA]</scope>
    <source>
        <strain evidence="2 3">Bd21</strain>
    </source>
</reference>
<sequence length="38" mass="4172">MASAGPPLKVSLPSYSRGRDDNTQQKQGECEALYQESE</sequence>
<dbReference type="InParanoid" id="A0A2K2DCA9"/>
<evidence type="ECO:0000313" key="2">
    <source>
        <dbReference type="EMBL" id="PNT71902.1"/>
    </source>
</evidence>
<evidence type="ECO:0000313" key="3">
    <source>
        <dbReference type="EnsemblPlants" id="PNT71902"/>
    </source>
</evidence>
<proteinExistence type="predicted"/>